<name>A0A316JDP9_9HYPH</name>
<protein>
    <submittedName>
        <fullName evidence="1">Uncharacterized protein</fullName>
    </submittedName>
</protein>
<reference evidence="1 2" key="1">
    <citation type="submission" date="2018-05" db="EMBL/GenBank/DDBJ databases">
        <title>Comparative genomic sequence analysis between strain HN4 and CCM 8460T (Falsochrobactrum ovis) will provide more evidence to prove that HN4 is a new species of Falsochrobactrum.</title>
        <authorList>
            <person name="Lyu W."/>
            <person name="Sun L."/>
            <person name="Yao L."/>
        </authorList>
    </citation>
    <scope>NUCLEOTIDE SEQUENCE [LARGE SCALE GENOMIC DNA]</scope>
    <source>
        <strain evidence="1 2">HN4</strain>
    </source>
</reference>
<proteinExistence type="predicted"/>
<evidence type="ECO:0000313" key="1">
    <source>
        <dbReference type="EMBL" id="PWL18789.1"/>
    </source>
</evidence>
<comment type="caution">
    <text evidence="1">The sequence shown here is derived from an EMBL/GenBank/DDBJ whole genome shotgun (WGS) entry which is preliminary data.</text>
</comment>
<organism evidence="1 2">
    <name type="scientific">Falsochrobactrum shanghaiense</name>
    <dbReference type="NCBI Taxonomy" id="2201899"/>
    <lineage>
        <taxon>Bacteria</taxon>
        <taxon>Pseudomonadati</taxon>
        <taxon>Pseudomonadota</taxon>
        <taxon>Alphaproteobacteria</taxon>
        <taxon>Hyphomicrobiales</taxon>
        <taxon>Brucellaceae</taxon>
        <taxon>Falsochrobactrum</taxon>
    </lineage>
</organism>
<evidence type="ECO:0000313" key="2">
    <source>
        <dbReference type="Proteomes" id="UP000245865"/>
    </source>
</evidence>
<dbReference type="AlphaFoldDB" id="A0A316JDP9"/>
<dbReference type="Proteomes" id="UP000245865">
    <property type="component" value="Unassembled WGS sequence"/>
</dbReference>
<sequence length="82" mass="9308">MKTFQVALPEAYALKCARREVHRDADRLGARLPHRMARKSGVDFCVFSFPTERLMGAFMRRHGGKPFGGSASADKWEKIVVR</sequence>
<dbReference type="EMBL" id="QGDB01000002">
    <property type="protein sequence ID" value="PWL18789.1"/>
    <property type="molecule type" value="Genomic_DNA"/>
</dbReference>
<keyword evidence="2" id="KW-1185">Reference proteome</keyword>
<gene>
    <name evidence="1" type="ORF">DKP76_06910</name>
</gene>
<accession>A0A316JDP9</accession>